<protein>
    <submittedName>
        <fullName evidence="2">Uncharacterized protein</fullName>
    </submittedName>
</protein>
<dbReference type="Proteomes" id="UP001152622">
    <property type="component" value="Chromosome 18"/>
</dbReference>
<name>A0A9Q1IG87_SYNKA</name>
<evidence type="ECO:0000313" key="3">
    <source>
        <dbReference type="Proteomes" id="UP001152622"/>
    </source>
</evidence>
<dbReference type="EMBL" id="JAINUF010000018">
    <property type="protein sequence ID" value="KAJ8338414.1"/>
    <property type="molecule type" value="Genomic_DNA"/>
</dbReference>
<evidence type="ECO:0000313" key="2">
    <source>
        <dbReference type="EMBL" id="KAJ8338414.1"/>
    </source>
</evidence>
<evidence type="ECO:0000256" key="1">
    <source>
        <dbReference type="SAM" id="MobiDB-lite"/>
    </source>
</evidence>
<gene>
    <name evidence="2" type="ORF">SKAU_G00373800</name>
</gene>
<keyword evidence="3" id="KW-1185">Reference proteome</keyword>
<reference evidence="2" key="1">
    <citation type="journal article" date="2023" name="Science">
        <title>Genome structures resolve the early diversification of teleost fishes.</title>
        <authorList>
            <person name="Parey E."/>
            <person name="Louis A."/>
            <person name="Montfort J."/>
            <person name="Bouchez O."/>
            <person name="Roques C."/>
            <person name="Iampietro C."/>
            <person name="Lluch J."/>
            <person name="Castinel A."/>
            <person name="Donnadieu C."/>
            <person name="Desvignes T."/>
            <person name="Floi Bucao C."/>
            <person name="Jouanno E."/>
            <person name="Wen M."/>
            <person name="Mejri S."/>
            <person name="Dirks R."/>
            <person name="Jansen H."/>
            <person name="Henkel C."/>
            <person name="Chen W.J."/>
            <person name="Zahm M."/>
            <person name="Cabau C."/>
            <person name="Klopp C."/>
            <person name="Thompson A.W."/>
            <person name="Robinson-Rechavi M."/>
            <person name="Braasch I."/>
            <person name="Lecointre G."/>
            <person name="Bobe J."/>
            <person name="Postlethwait J.H."/>
            <person name="Berthelot C."/>
            <person name="Roest Crollius H."/>
            <person name="Guiguen Y."/>
        </authorList>
    </citation>
    <scope>NUCLEOTIDE SEQUENCE</scope>
    <source>
        <strain evidence="2">WJC10195</strain>
    </source>
</reference>
<accession>A0A9Q1IG87</accession>
<feature type="region of interest" description="Disordered" evidence="1">
    <location>
        <begin position="1"/>
        <end position="35"/>
    </location>
</feature>
<proteinExistence type="predicted"/>
<sequence length="143" mass="16413">MTSCQRETVSRPGSARRQTPVLRSSDPRRPGRRVQKECAQCVYKRQLSAPAERKTCAFFAAAEGTTRLRPFESPMPMTAKAPHQTPGRKVRLLLKRMLMISEPCRHNGGARLTLRLRVNEAERLFEQTLSSDRWKLRPSRIPE</sequence>
<organism evidence="2 3">
    <name type="scientific">Synaphobranchus kaupii</name>
    <name type="common">Kaup's arrowtooth eel</name>
    <dbReference type="NCBI Taxonomy" id="118154"/>
    <lineage>
        <taxon>Eukaryota</taxon>
        <taxon>Metazoa</taxon>
        <taxon>Chordata</taxon>
        <taxon>Craniata</taxon>
        <taxon>Vertebrata</taxon>
        <taxon>Euteleostomi</taxon>
        <taxon>Actinopterygii</taxon>
        <taxon>Neopterygii</taxon>
        <taxon>Teleostei</taxon>
        <taxon>Anguilliformes</taxon>
        <taxon>Synaphobranchidae</taxon>
        <taxon>Synaphobranchus</taxon>
    </lineage>
</organism>
<dbReference type="AlphaFoldDB" id="A0A9Q1IG87"/>
<comment type="caution">
    <text evidence="2">The sequence shown here is derived from an EMBL/GenBank/DDBJ whole genome shotgun (WGS) entry which is preliminary data.</text>
</comment>